<feature type="binding site" evidence="7">
    <location>
        <position position="117"/>
    </location>
    <ligand>
        <name>ATP</name>
        <dbReference type="ChEBI" id="CHEBI:30616"/>
    </ligand>
</feature>
<comment type="caution">
    <text evidence="7">Lacks conserved residue(s) required for the propagation of feature annotation.</text>
</comment>
<dbReference type="GO" id="GO:0008652">
    <property type="term" value="P:amino acid biosynthetic process"/>
    <property type="evidence" value="ECO:0007669"/>
    <property type="project" value="UniProtKB-KW"/>
</dbReference>
<sequence length="169" mass="18924">MSLTFLIGFMGSGKTTHGRKLANFLDVDFIDLDEVFEQQNGTISNYFTVFGEEKFRQTESDLLKNTVYPENAIVSTGGGLPVFFDNLNWMKQHGTVIYLQVPPGVIAARLSNAKNERPLLQHKTGNELLQFITERLAEREPIYLKAQIIADGVGITARKLADLLVHHST</sequence>
<keyword evidence="7" id="KW-0479">Metal-binding</keyword>
<proteinExistence type="inferred from homology"/>
<evidence type="ECO:0000313" key="9">
    <source>
        <dbReference type="Proteomes" id="UP000462014"/>
    </source>
</evidence>
<dbReference type="Gene3D" id="3.40.50.300">
    <property type="entry name" value="P-loop containing nucleotide triphosphate hydrolases"/>
    <property type="match status" value="1"/>
</dbReference>
<evidence type="ECO:0000256" key="7">
    <source>
        <dbReference type="HAMAP-Rule" id="MF_00109"/>
    </source>
</evidence>
<feature type="binding site" evidence="7">
    <location>
        <begin position="11"/>
        <end position="16"/>
    </location>
    <ligand>
        <name>ATP</name>
        <dbReference type="ChEBI" id="CHEBI:30616"/>
    </ligand>
</feature>
<dbReference type="InterPro" id="IPR000623">
    <property type="entry name" value="Shikimate_kinase/TSH1"/>
</dbReference>
<dbReference type="GO" id="GO:0000287">
    <property type="term" value="F:magnesium ion binding"/>
    <property type="evidence" value="ECO:0007669"/>
    <property type="project" value="UniProtKB-UniRule"/>
</dbReference>
<name>A0A7K1SW67_9SPHI</name>
<dbReference type="CDD" id="cd00464">
    <property type="entry name" value="SK"/>
    <property type="match status" value="1"/>
</dbReference>
<dbReference type="UniPathway" id="UPA00053">
    <property type="reaction ID" value="UER00088"/>
</dbReference>
<dbReference type="GO" id="GO:0009423">
    <property type="term" value="P:chorismate biosynthetic process"/>
    <property type="evidence" value="ECO:0007669"/>
    <property type="project" value="UniProtKB-UniRule"/>
</dbReference>
<dbReference type="PANTHER" id="PTHR21087">
    <property type="entry name" value="SHIKIMATE KINASE"/>
    <property type="match status" value="1"/>
</dbReference>
<dbReference type="SUPFAM" id="SSF52540">
    <property type="entry name" value="P-loop containing nucleoside triphosphate hydrolases"/>
    <property type="match status" value="1"/>
</dbReference>
<keyword evidence="4 7" id="KW-0418">Kinase</keyword>
<comment type="cofactor">
    <cofactor evidence="7">
        <name>Mg(2+)</name>
        <dbReference type="ChEBI" id="CHEBI:18420"/>
    </cofactor>
    <text evidence="7">Binds 1 Mg(2+) ion per subunit.</text>
</comment>
<comment type="caution">
    <text evidence="8">The sequence shown here is derived from an EMBL/GenBank/DDBJ whole genome shotgun (WGS) entry which is preliminary data.</text>
</comment>
<dbReference type="GO" id="GO:0005524">
    <property type="term" value="F:ATP binding"/>
    <property type="evidence" value="ECO:0007669"/>
    <property type="project" value="UniProtKB-UniRule"/>
</dbReference>
<dbReference type="GO" id="GO:0005829">
    <property type="term" value="C:cytosol"/>
    <property type="evidence" value="ECO:0007669"/>
    <property type="project" value="TreeGrafter"/>
</dbReference>
<evidence type="ECO:0000256" key="3">
    <source>
        <dbReference type="ARBA" id="ARBA00022741"/>
    </source>
</evidence>
<evidence type="ECO:0000256" key="6">
    <source>
        <dbReference type="ARBA" id="ARBA00023141"/>
    </source>
</evidence>
<keyword evidence="2 7" id="KW-0808">Transferase</keyword>
<reference evidence="8 9" key="1">
    <citation type="submission" date="2019-12" db="EMBL/GenBank/DDBJ databases">
        <title>Mucilaginibacter sp. HMF7410 genome sequencing and assembly.</title>
        <authorList>
            <person name="Kang H."/>
            <person name="Cha I."/>
            <person name="Kim H."/>
            <person name="Joh K."/>
        </authorList>
    </citation>
    <scope>NUCLEOTIDE SEQUENCE [LARGE SCALE GENOMIC DNA]</scope>
    <source>
        <strain evidence="8 9">HMF7410</strain>
    </source>
</reference>
<comment type="pathway">
    <text evidence="7">Metabolic intermediate biosynthesis; chorismate biosynthesis; chorismate from D-erythrose 4-phosphate and phosphoenolpyruvate: step 5/7.</text>
</comment>
<feature type="binding site" evidence="7">
    <location>
        <position position="56"/>
    </location>
    <ligand>
        <name>substrate</name>
    </ligand>
</feature>
<dbReference type="PANTHER" id="PTHR21087:SF16">
    <property type="entry name" value="SHIKIMATE KINASE 1, CHLOROPLASTIC"/>
    <property type="match status" value="1"/>
</dbReference>
<dbReference type="PRINTS" id="PR01100">
    <property type="entry name" value="SHIKIMTKNASE"/>
</dbReference>
<feature type="binding site" evidence="7">
    <location>
        <position position="33"/>
    </location>
    <ligand>
        <name>substrate</name>
    </ligand>
</feature>
<keyword evidence="1 7" id="KW-0028">Amino-acid biosynthesis</keyword>
<comment type="subcellular location">
    <subcellularLocation>
        <location evidence="7">Cytoplasm</location>
    </subcellularLocation>
</comment>
<feature type="binding site" evidence="7">
    <location>
        <position position="78"/>
    </location>
    <ligand>
        <name>substrate</name>
    </ligand>
</feature>
<dbReference type="GO" id="GO:0009073">
    <property type="term" value="P:aromatic amino acid family biosynthetic process"/>
    <property type="evidence" value="ECO:0007669"/>
    <property type="project" value="UniProtKB-KW"/>
</dbReference>
<keyword evidence="7" id="KW-0460">Magnesium</keyword>
<dbReference type="RefSeq" id="WP_157565851.1">
    <property type="nucleotide sequence ID" value="NZ_WPIK01000006.1"/>
</dbReference>
<accession>A0A7K1SW67</accession>
<dbReference type="InterPro" id="IPR031322">
    <property type="entry name" value="Shikimate/glucono_kinase"/>
</dbReference>
<dbReference type="EMBL" id="WPIK01000006">
    <property type="protein sequence ID" value="MVN21487.1"/>
    <property type="molecule type" value="Genomic_DNA"/>
</dbReference>
<keyword evidence="7" id="KW-0963">Cytoplasm</keyword>
<dbReference type="EC" id="2.7.1.71" evidence="7"/>
<evidence type="ECO:0000256" key="5">
    <source>
        <dbReference type="ARBA" id="ARBA00022840"/>
    </source>
</evidence>
<comment type="subunit">
    <text evidence="7">Monomer.</text>
</comment>
<keyword evidence="5 7" id="KW-0067">ATP-binding</keyword>
<evidence type="ECO:0000256" key="2">
    <source>
        <dbReference type="ARBA" id="ARBA00022679"/>
    </source>
</evidence>
<gene>
    <name evidence="7" type="primary">aroK</name>
    <name evidence="8" type="ORF">GO621_08050</name>
</gene>
<dbReference type="Proteomes" id="UP000462014">
    <property type="component" value="Unassembled WGS sequence"/>
</dbReference>
<protein>
    <recommendedName>
        <fullName evidence="7">Shikimate kinase</fullName>
        <shortName evidence="7">SK</shortName>
        <ecNumber evidence="7">2.7.1.71</ecNumber>
    </recommendedName>
</protein>
<keyword evidence="6 7" id="KW-0057">Aromatic amino acid biosynthesis</keyword>
<comment type="function">
    <text evidence="7">Catalyzes the specific phosphorylation of the 3-hydroxyl group of shikimic acid using ATP as a cosubstrate.</text>
</comment>
<keyword evidence="9" id="KW-1185">Reference proteome</keyword>
<evidence type="ECO:0000313" key="8">
    <source>
        <dbReference type="EMBL" id="MVN21487.1"/>
    </source>
</evidence>
<dbReference type="GO" id="GO:0004765">
    <property type="term" value="F:shikimate kinase activity"/>
    <property type="evidence" value="ECO:0007669"/>
    <property type="project" value="UniProtKB-UniRule"/>
</dbReference>
<comment type="similarity">
    <text evidence="7">Belongs to the shikimate kinase family.</text>
</comment>
<dbReference type="Pfam" id="PF01202">
    <property type="entry name" value="SKI"/>
    <property type="match status" value="1"/>
</dbReference>
<evidence type="ECO:0000256" key="4">
    <source>
        <dbReference type="ARBA" id="ARBA00022777"/>
    </source>
</evidence>
<keyword evidence="3 7" id="KW-0547">Nucleotide-binding</keyword>
<feature type="binding site" evidence="7">
    <location>
        <position position="15"/>
    </location>
    <ligand>
        <name>Mg(2+)</name>
        <dbReference type="ChEBI" id="CHEBI:18420"/>
    </ligand>
</feature>
<feature type="binding site" evidence="7">
    <location>
        <position position="139"/>
    </location>
    <ligand>
        <name>substrate</name>
    </ligand>
</feature>
<comment type="catalytic activity">
    <reaction evidence="7">
        <text>shikimate + ATP = 3-phosphoshikimate + ADP + H(+)</text>
        <dbReference type="Rhea" id="RHEA:13121"/>
        <dbReference type="ChEBI" id="CHEBI:15378"/>
        <dbReference type="ChEBI" id="CHEBI:30616"/>
        <dbReference type="ChEBI" id="CHEBI:36208"/>
        <dbReference type="ChEBI" id="CHEBI:145989"/>
        <dbReference type="ChEBI" id="CHEBI:456216"/>
        <dbReference type="EC" id="2.7.1.71"/>
    </reaction>
</comment>
<dbReference type="InterPro" id="IPR027417">
    <property type="entry name" value="P-loop_NTPase"/>
</dbReference>
<dbReference type="AlphaFoldDB" id="A0A7K1SW67"/>
<organism evidence="8 9">
    <name type="scientific">Mucilaginibacter arboris</name>
    <dbReference type="NCBI Taxonomy" id="2682090"/>
    <lineage>
        <taxon>Bacteria</taxon>
        <taxon>Pseudomonadati</taxon>
        <taxon>Bacteroidota</taxon>
        <taxon>Sphingobacteriia</taxon>
        <taxon>Sphingobacteriales</taxon>
        <taxon>Sphingobacteriaceae</taxon>
        <taxon>Mucilaginibacter</taxon>
    </lineage>
</organism>
<dbReference type="HAMAP" id="MF_00109">
    <property type="entry name" value="Shikimate_kinase"/>
    <property type="match status" value="1"/>
</dbReference>
<evidence type="ECO:0000256" key="1">
    <source>
        <dbReference type="ARBA" id="ARBA00022605"/>
    </source>
</evidence>